<feature type="region of interest" description="Disordered" evidence="1">
    <location>
        <begin position="889"/>
        <end position="940"/>
    </location>
</feature>
<proteinExistence type="predicted"/>
<feature type="compositionally biased region" description="Low complexity" evidence="1">
    <location>
        <begin position="1125"/>
        <end position="1135"/>
    </location>
</feature>
<feature type="compositionally biased region" description="Polar residues" evidence="1">
    <location>
        <begin position="576"/>
        <end position="591"/>
    </location>
</feature>
<dbReference type="InterPro" id="IPR011993">
    <property type="entry name" value="PH-like_dom_sf"/>
</dbReference>
<feature type="compositionally biased region" description="Low complexity" evidence="1">
    <location>
        <begin position="534"/>
        <end position="548"/>
    </location>
</feature>
<feature type="compositionally biased region" description="Basic and acidic residues" evidence="1">
    <location>
        <begin position="771"/>
        <end position="785"/>
    </location>
</feature>
<feature type="region of interest" description="Disordered" evidence="1">
    <location>
        <begin position="980"/>
        <end position="1043"/>
    </location>
</feature>
<dbReference type="Gene3D" id="2.30.29.30">
    <property type="entry name" value="Pleckstrin-homology domain (PH domain)/Phosphotyrosine-binding domain (PTB)"/>
    <property type="match status" value="1"/>
</dbReference>
<dbReference type="Pfam" id="PF00169">
    <property type="entry name" value="PH"/>
    <property type="match status" value="1"/>
</dbReference>
<feature type="region of interest" description="Disordered" evidence="1">
    <location>
        <begin position="1180"/>
        <end position="1235"/>
    </location>
</feature>
<evidence type="ECO:0000259" key="2">
    <source>
        <dbReference type="PROSITE" id="PS50003"/>
    </source>
</evidence>
<organism evidence="3 4">
    <name type="scientific">Penicilliopsis zonata CBS 506.65</name>
    <dbReference type="NCBI Taxonomy" id="1073090"/>
    <lineage>
        <taxon>Eukaryota</taxon>
        <taxon>Fungi</taxon>
        <taxon>Dikarya</taxon>
        <taxon>Ascomycota</taxon>
        <taxon>Pezizomycotina</taxon>
        <taxon>Eurotiomycetes</taxon>
        <taxon>Eurotiomycetidae</taxon>
        <taxon>Eurotiales</taxon>
        <taxon>Aspergillaceae</taxon>
        <taxon>Penicilliopsis</taxon>
    </lineage>
</organism>
<feature type="region of interest" description="Disordered" evidence="1">
    <location>
        <begin position="1118"/>
        <end position="1163"/>
    </location>
</feature>
<dbReference type="Pfam" id="PF25381">
    <property type="entry name" value="PH_26"/>
    <property type="match status" value="1"/>
</dbReference>
<feature type="compositionally biased region" description="Polar residues" evidence="1">
    <location>
        <begin position="1222"/>
        <end position="1235"/>
    </location>
</feature>
<protein>
    <recommendedName>
        <fullName evidence="2">PH domain-containing protein</fullName>
    </recommendedName>
</protein>
<feature type="compositionally biased region" description="Polar residues" evidence="1">
    <location>
        <begin position="558"/>
        <end position="568"/>
    </location>
</feature>
<dbReference type="SMART" id="SM00233">
    <property type="entry name" value="PH"/>
    <property type="match status" value="1"/>
</dbReference>
<name>A0A1L9SKY0_9EURO</name>
<reference evidence="4" key="1">
    <citation type="journal article" date="2017" name="Genome Biol.">
        <title>Comparative genomics reveals high biological diversity and specific adaptations in the industrially and medically important fungal genus Aspergillus.</title>
        <authorList>
            <person name="de Vries R.P."/>
            <person name="Riley R."/>
            <person name="Wiebenga A."/>
            <person name="Aguilar-Osorio G."/>
            <person name="Amillis S."/>
            <person name="Uchima C.A."/>
            <person name="Anderluh G."/>
            <person name="Asadollahi M."/>
            <person name="Askin M."/>
            <person name="Barry K."/>
            <person name="Battaglia E."/>
            <person name="Bayram O."/>
            <person name="Benocci T."/>
            <person name="Braus-Stromeyer S.A."/>
            <person name="Caldana C."/>
            <person name="Canovas D."/>
            <person name="Cerqueira G.C."/>
            <person name="Chen F."/>
            <person name="Chen W."/>
            <person name="Choi C."/>
            <person name="Clum A."/>
            <person name="Dos Santos R.A."/>
            <person name="Damasio A.R."/>
            <person name="Diallinas G."/>
            <person name="Emri T."/>
            <person name="Fekete E."/>
            <person name="Flipphi M."/>
            <person name="Freyberg S."/>
            <person name="Gallo A."/>
            <person name="Gournas C."/>
            <person name="Habgood R."/>
            <person name="Hainaut M."/>
            <person name="Harispe M.L."/>
            <person name="Henrissat B."/>
            <person name="Hilden K.S."/>
            <person name="Hope R."/>
            <person name="Hossain A."/>
            <person name="Karabika E."/>
            <person name="Karaffa L."/>
            <person name="Karanyi Z."/>
            <person name="Krasevec N."/>
            <person name="Kuo A."/>
            <person name="Kusch H."/>
            <person name="LaButti K."/>
            <person name="Lagendijk E.L."/>
            <person name="Lapidus A."/>
            <person name="Levasseur A."/>
            <person name="Lindquist E."/>
            <person name="Lipzen A."/>
            <person name="Logrieco A.F."/>
            <person name="MacCabe A."/>
            <person name="Maekelae M.R."/>
            <person name="Malavazi I."/>
            <person name="Melin P."/>
            <person name="Meyer V."/>
            <person name="Mielnichuk N."/>
            <person name="Miskei M."/>
            <person name="Molnar A.P."/>
            <person name="Mule G."/>
            <person name="Ngan C.Y."/>
            <person name="Orejas M."/>
            <person name="Orosz E."/>
            <person name="Ouedraogo J.P."/>
            <person name="Overkamp K.M."/>
            <person name="Park H.-S."/>
            <person name="Perrone G."/>
            <person name="Piumi F."/>
            <person name="Punt P.J."/>
            <person name="Ram A.F."/>
            <person name="Ramon A."/>
            <person name="Rauscher S."/>
            <person name="Record E."/>
            <person name="Riano-Pachon D.M."/>
            <person name="Robert V."/>
            <person name="Roehrig J."/>
            <person name="Ruller R."/>
            <person name="Salamov A."/>
            <person name="Salih N.S."/>
            <person name="Samson R.A."/>
            <person name="Sandor E."/>
            <person name="Sanguinetti M."/>
            <person name="Schuetze T."/>
            <person name="Sepcic K."/>
            <person name="Shelest E."/>
            <person name="Sherlock G."/>
            <person name="Sophianopoulou V."/>
            <person name="Squina F.M."/>
            <person name="Sun H."/>
            <person name="Susca A."/>
            <person name="Todd R.B."/>
            <person name="Tsang A."/>
            <person name="Unkles S.E."/>
            <person name="van de Wiele N."/>
            <person name="van Rossen-Uffink D."/>
            <person name="Oliveira J.V."/>
            <person name="Vesth T.C."/>
            <person name="Visser J."/>
            <person name="Yu J.-H."/>
            <person name="Zhou M."/>
            <person name="Andersen M.R."/>
            <person name="Archer D.B."/>
            <person name="Baker S.E."/>
            <person name="Benoit I."/>
            <person name="Brakhage A.A."/>
            <person name="Braus G.H."/>
            <person name="Fischer R."/>
            <person name="Frisvad J.C."/>
            <person name="Goldman G.H."/>
            <person name="Houbraken J."/>
            <person name="Oakley B."/>
            <person name="Pocsi I."/>
            <person name="Scazzocchio C."/>
            <person name="Seiboth B."/>
            <person name="vanKuyk P.A."/>
            <person name="Wortman J."/>
            <person name="Dyer P.S."/>
            <person name="Grigoriev I.V."/>
        </authorList>
    </citation>
    <scope>NUCLEOTIDE SEQUENCE [LARGE SCALE GENOMIC DNA]</scope>
    <source>
        <strain evidence="4">CBS 506.65</strain>
    </source>
</reference>
<dbReference type="PROSITE" id="PS50003">
    <property type="entry name" value="PH_DOMAIN"/>
    <property type="match status" value="1"/>
</dbReference>
<dbReference type="STRING" id="1073090.A0A1L9SKY0"/>
<gene>
    <name evidence="3" type="ORF">ASPZODRAFT_131430</name>
</gene>
<keyword evidence="4" id="KW-1185">Reference proteome</keyword>
<evidence type="ECO:0000313" key="4">
    <source>
        <dbReference type="Proteomes" id="UP000184188"/>
    </source>
</evidence>
<dbReference type="EMBL" id="KV878340">
    <property type="protein sequence ID" value="OJJ47838.1"/>
    <property type="molecule type" value="Genomic_DNA"/>
</dbReference>
<feature type="compositionally biased region" description="Pro residues" evidence="1">
    <location>
        <begin position="651"/>
        <end position="660"/>
    </location>
</feature>
<feature type="compositionally biased region" description="Basic and acidic residues" evidence="1">
    <location>
        <begin position="917"/>
        <end position="940"/>
    </location>
</feature>
<feature type="compositionally biased region" description="Gly residues" evidence="1">
    <location>
        <begin position="479"/>
        <end position="494"/>
    </location>
</feature>
<dbReference type="InterPro" id="IPR058155">
    <property type="entry name" value="Skg3/CAF120-like_PH"/>
</dbReference>
<evidence type="ECO:0000256" key="1">
    <source>
        <dbReference type="SAM" id="MobiDB-lite"/>
    </source>
</evidence>
<dbReference type="RefSeq" id="XP_022582348.1">
    <property type="nucleotide sequence ID" value="XM_022722764.1"/>
</dbReference>
<dbReference type="FunFam" id="2.30.29.30:FF:000203">
    <property type="entry name" value="PH domain-containing protein"/>
    <property type="match status" value="1"/>
</dbReference>
<feature type="region of interest" description="Disordered" evidence="1">
    <location>
        <begin position="746"/>
        <end position="841"/>
    </location>
</feature>
<feature type="compositionally biased region" description="Polar residues" evidence="1">
    <location>
        <begin position="823"/>
        <end position="835"/>
    </location>
</feature>
<dbReference type="GeneID" id="34609229"/>
<dbReference type="SUPFAM" id="SSF50729">
    <property type="entry name" value="PH domain-like"/>
    <property type="match status" value="1"/>
</dbReference>
<feature type="region of interest" description="Disordered" evidence="1">
    <location>
        <begin position="473"/>
        <end position="629"/>
    </location>
</feature>
<feature type="region of interest" description="Disordered" evidence="1">
    <location>
        <begin position="14"/>
        <end position="42"/>
    </location>
</feature>
<dbReference type="AlphaFoldDB" id="A0A1L9SKY0"/>
<feature type="region of interest" description="Disordered" evidence="1">
    <location>
        <begin position="644"/>
        <end position="722"/>
    </location>
</feature>
<feature type="domain" description="PH" evidence="2">
    <location>
        <begin position="119"/>
        <end position="237"/>
    </location>
</feature>
<dbReference type="Proteomes" id="UP000184188">
    <property type="component" value="Unassembled WGS sequence"/>
</dbReference>
<feature type="compositionally biased region" description="Polar residues" evidence="1">
    <location>
        <begin position="1136"/>
        <end position="1145"/>
    </location>
</feature>
<feature type="compositionally biased region" description="Basic and acidic residues" evidence="1">
    <location>
        <begin position="900"/>
        <end position="909"/>
    </location>
</feature>
<sequence>MVRSRVFSFISALGGSSRDSDTGQQHHNHHRRRRRPLSKSVSHIQNVEKTSSATLLSSSPSPALFVSETSGGIPSPASDRQSSRASVALTYSPPLVDVADDTLPELSPIFTFLNSHSNKRYQEGYFLKLNDLDIHGRPCPDRQWLECYAQLVGTVLSLWDSAALDAAENEGEVPSTFINLADASIKMIETLPTQSEKMQPLKNILSISSAGKNRYLLHFPSLHALTQWTAAIRLAMFEHVSLYEAYTGSIIAGKGKMLNNIRTIMERCKFKHEDWARVRFGAGTPWRRCWFVIHPPNEKEMQKLQKASKKKSAYTRAPHTLTGTIEFYESKKTKKAQPIATITHVYSAYAIYPQSKPLIDQSTLVKLEGHISVPSRPQSTEGFVFIMPEVHPAVSGLEMMLRFLFPTFDTFGLYGRPTRLVADTTHQKSIMFAFPKRRRYGYLDTLDVAGLIHTAGSENWSEAEWRRQLKEATARRMAAGGGGGLGGGGGGGGSSESSSVSGRRNRHRASLPPHSEIVRSRLLRHATSRDDQSDSNQSGSGSLLDGPRPAGPPPPSHNRGQSDTTGLKSSKKRSSQDFLIQENSPHSSVQELNRPGAALYVVNDTEEGSGSDSERDQAEATQADVLEGDMRLNSPLAPVALPPAFAHAPGAVPPSRPQPSPELQKAKNRMSNGTLSQLVAAAAAGNRHDDSEGDIGERGMGQMMSTTSTPPAVPEHRYENTVASSTERVAFIPPADHSRLRLDIPISVKRKPVPQPSAPPIQETPISAKEPSFEDLRHTMDEDALSRVGLRQLASISPDKDIHPDEDSTYDDASTASPDYASTHESVYSKRSATSVPKPRMGVMKTVGEQPKSDLVIGDGRYAVEQDKLESTFDLPAVDFGPTLALLPTTRRPSTSDTLKAFETHKRNPDLTAAEDSNEKRYSLGAGDHNHTRSGSRGEEFRRSMLWQPGMAVARPESPGSGLTPEQFVQQRARAMTPPLYVPHHNHNRSSSMSPPPPQQQPQLQLQQRPVTSHLGGVMGQGAASPPLSPPSRPQSRGASSLMNYNDISSHLSAREQEHVARVTGSSFFNLSADNSRPEAPVNPRGLVSVIDAREREKRSFKEGLAAPNPMVQQAIAQRQHMFHQQQQQQQQQQQHYALSSQPATPSMYGGAPPIPPQHGHQQSLYSIPTASHTWDALSQMPRADEPRRQSWYGPFVPTSQGTPSPPAYQGHPQQQQQQQQYNQHINYFSNYPNA</sequence>
<feature type="compositionally biased region" description="Basic residues" evidence="1">
    <location>
        <begin position="26"/>
        <end position="37"/>
    </location>
</feature>
<accession>A0A1L9SKY0</accession>
<dbReference type="InterPro" id="IPR001849">
    <property type="entry name" value="PH_domain"/>
</dbReference>
<evidence type="ECO:0000313" key="3">
    <source>
        <dbReference type="EMBL" id="OJJ47838.1"/>
    </source>
</evidence>
<dbReference type="VEuPathDB" id="FungiDB:ASPZODRAFT_131430"/>
<dbReference type="OrthoDB" id="5563754at2759"/>